<dbReference type="Gene3D" id="2.160.10.10">
    <property type="entry name" value="Hexapeptide repeat proteins"/>
    <property type="match status" value="1"/>
</dbReference>
<sequence>MALLSLVRNSSVAKTARVNKFCRLNKVVLGEFSYIANGGKVNNTDIGRFCSIGPDVRIGLGKHPIRDYVSTHPAFYSMVNASGVSFANRNKFVETEKVVIGHDVWIGQGAIVCDGVHIGDGACVAAGAVVSKDVAPYALVGGVPARLIRYRFSAQTIERLLNLRWWDKDISWIKDRWELFSDVEKFLSEYDSDV</sequence>
<proteinExistence type="inferred from homology"/>
<evidence type="ECO:0000256" key="4">
    <source>
        <dbReference type="ARBA" id="ARBA00023315"/>
    </source>
</evidence>
<organism evidence="5 6">
    <name type="scientific">Marinobacter daepoensis</name>
    <dbReference type="NCBI Taxonomy" id="262077"/>
    <lineage>
        <taxon>Bacteria</taxon>
        <taxon>Pseudomonadati</taxon>
        <taxon>Pseudomonadota</taxon>
        <taxon>Gammaproteobacteria</taxon>
        <taxon>Pseudomonadales</taxon>
        <taxon>Marinobacteraceae</taxon>
        <taxon>Marinobacter</taxon>
    </lineage>
</organism>
<evidence type="ECO:0000313" key="6">
    <source>
        <dbReference type="Proteomes" id="UP000664344"/>
    </source>
</evidence>
<protein>
    <submittedName>
        <fullName evidence="5">CatB-related O-acetyltransferase</fullName>
    </submittedName>
</protein>
<dbReference type="InterPro" id="IPR001451">
    <property type="entry name" value="Hexapep"/>
</dbReference>
<comment type="caution">
    <text evidence="5">The sequence shown here is derived from an EMBL/GenBank/DDBJ whole genome shotgun (WGS) entry which is preliminary data.</text>
</comment>
<dbReference type="InterPro" id="IPR011004">
    <property type="entry name" value="Trimer_LpxA-like_sf"/>
</dbReference>
<dbReference type="PANTHER" id="PTHR43300">
    <property type="entry name" value="ACETYLTRANSFERASE"/>
    <property type="match status" value="1"/>
</dbReference>
<reference evidence="5 6" key="1">
    <citation type="submission" date="2021-02" db="EMBL/GenBank/DDBJ databases">
        <title>PHA producing bacteria isolated from coastal sediment in Guangdong, Shenzhen.</title>
        <authorList>
            <person name="Zheng W."/>
            <person name="Yu S."/>
            <person name="Huang Y."/>
        </authorList>
    </citation>
    <scope>NUCLEOTIDE SEQUENCE [LARGE SCALE GENOMIC DNA]</scope>
    <source>
        <strain evidence="5 6">TN21-5</strain>
    </source>
</reference>
<keyword evidence="3" id="KW-0677">Repeat</keyword>
<dbReference type="InterPro" id="IPR050179">
    <property type="entry name" value="Trans_hexapeptide_repeat"/>
</dbReference>
<evidence type="ECO:0000313" key="5">
    <source>
        <dbReference type="EMBL" id="MBN7771291.1"/>
    </source>
</evidence>
<keyword evidence="2" id="KW-0808">Transferase</keyword>
<dbReference type="EMBL" id="JAFKDB010000019">
    <property type="protein sequence ID" value="MBN7771291.1"/>
    <property type="molecule type" value="Genomic_DNA"/>
</dbReference>
<gene>
    <name evidence="5" type="ORF">JYP53_15400</name>
</gene>
<dbReference type="Pfam" id="PF00132">
    <property type="entry name" value="Hexapep"/>
    <property type="match status" value="1"/>
</dbReference>
<comment type="similarity">
    <text evidence="1">Belongs to the transferase hexapeptide repeat family.</text>
</comment>
<dbReference type="PANTHER" id="PTHR43300:SF11">
    <property type="entry name" value="ACETYLTRANSFERASE RV3034C-RELATED"/>
    <property type="match status" value="1"/>
</dbReference>
<dbReference type="SUPFAM" id="SSF51161">
    <property type="entry name" value="Trimeric LpxA-like enzymes"/>
    <property type="match status" value="1"/>
</dbReference>
<evidence type="ECO:0000256" key="1">
    <source>
        <dbReference type="ARBA" id="ARBA00007274"/>
    </source>
</evidence>
<accession>A0ABS3BKA6</accession>
<keyword evidence="4" id="KW-0012">Acyltransferase</keyword>
<dbReference type="InterPro" id="IPR018357">
    <property type="entry name" value="Hexapep_transf_CS"/>
</dbReference>
<dbReference type="PROSITE" id="PS00101">
    <property type="entry name" value="HEXAPEP_TRANSFERASES"/>
    <property type="match status" value="1"/>
</dbReference>
<name>A0ABS3BKA6_9GAMM</name>
<evidence type="ECO:0000256" key="3">
    <source>
        <dbReference type="ARBA" id="ARBA00022737"/>
    </source>
</evidence>
<dbReference type="RefSeq" id="WP_206558102.1">
    <property type="nucleotide sequence ID" value="NZ_JAFKDB010000019.1"/>
</dbReference>
<keyword evidence="6" id="KW-1185">Reference proteome</keyword>
<dbReference type="CDD" id="cd03349">
    <property type="entry name" value="LbH_XAT"/>
    <property type="match status" value="1"/>
</dbReference>
<dbReference type="Proteomes" id="UP000664344">
    <property type="component" value="Unassembled WGS sequence"/>
</dbReference>
<evidence type="ECO:0000256" key="2">
    <source>
        <dbReference type="ARBA" id="ARBA00022679"/>
    </source>
</evidence>